<accession>A0A9J6G015</accession>
<evidence type="ECO:0000256" key="1">
    <source>
        <dbReference type="SAM" id="MobiDB-lite"/>
    </source>
</evidence>
<gene>
    <name evidence="2" type="ORF">HPB48_008027</name>
</gene>
<proteinExistence type="predicted"/>
<organism evidence="2 3">
    <name type="scientific">Haemaphysalis longicornis</name>
    <name type="common">Bush tick</name>
    <dbReference type="NCBI Taxonomy" id="44386"/>
    <lineage>
        <taxon>Eukaryota</taxon>
        <taxon>Metazoa</taxon>
        <taxon>Ecdysozoa</taxon>
        <taxon>Arthropoda</taxon>
        <taxon>Chelicerata</taxon>
        <taxon>Arachnida</taxon>
        <taxon>Acari</taxon>
        <taxon>Parasitiformes</taxon>
        <taxon>Ixodida</taxon>
        <taxon>Ixodoidea</taxon>
        <taxon>Ixodidae</taxon>
        <taxon>Haemaphysalinae</taxon>
        <taxon>Haemaphysalis</taxon>
    </lineage>
</organism>
<keyword evidence="3" id="KW-1185">Reference proteome</keyword>
<evidence type="ECO:0000313" key="2">
    <source>
        <dbReference type="EMBL" id="KAH9368307.1"/>
    </source>
</evidence>
<feature type="region of interest" description="Disordered" evidence="1">
    <location>
        <begin position="44"/>
        <end position="72"/>
    </location>
</feature>
<name>A0A9J6G015_HAELO</name>
<evidence type="ECO:0000313" key="3">
    <source>
        <dbReference type="Proteomes" id="UP000821853"/>
    </source>
</evidence>
<protein>
    <submittedName>
        <fullName evidence="2">Uncharacterized protein</fullName>
    </submittedName>
</protein>
<dbReference type="AlphaFoldDB" id="A0A9J6G015"/>
<dbReference type="Proteomes" id="UP000821853">
    <property type="component" value="Chromosome 2"/>
</dbReference>
<sequence length="149" mass="15937">MPQLEPDADWSERGLGTDIALVSSMMFPPNCCSRWEPAPWCDSPAGRPPSSCVPRQPSAPVEQSAPRGSPTTGCESGCCAVFRSRVPTAVQLSASRLPYRVPCHLPRGVPCHLSLGDAGSVGCLFKDPPFQTLKQEGPSISRIFASRDV</sequence>
<reference evidence="2 3" key="1">
    <citation type="journal article" date="2020" name="Cell">
        <title>Large-Scale Comparative Analyses of Tick Genomes Elucidate Their Genetic Diversity and Vector Capacities.</title>
        <authorList>
            <consortium name="Tick Genome and Microbiome Consortium (TIGMIC)"/>
            <person name="Jia N."/>
            <person name="Wang J."/>
            <person name="Shi W."/>
            <person name="Du L."/>
            <person name="Sun Y."/>
            <person name="Zhan W."/>
            <person name="Jiang J.F."/>
            <person name="Wang Q."/>
            <person name="Zhang B."/>
            <person name="Ji P."/>
            <person name="Bell-Sakyi L."/>
            <person name="Cui X.M."/>
            <person name="Yuan T.T."/>
            <person name="Jiang B.G."/>
            <person name="Yang W.F."/>
            <person name="Lam T.T."/>
            <person name="Chang Q.C."/>
            <person name="Ding S.J."/>
            <person name="Wang X.J."/>
            <person name="Zhu J.G."/>
            <person name="Ruan X.D."/>
            <person name="Zhao L."/>
            <person name="Wei J.T."/>
            <person name="Ye R.Z."/>
            <person name="Que T.C."/>
            <person name="Du C.H."/>
            <person name="Zhou Y.H."/>
            <person name="Cheng J.X."/>
            <person name="Dai P.F."/>
            <person name="Guo W.B."/>
            <person name="Han X.H."/>
            <person name="Huang E.J."/>
            <person name="Li L.F."/>
            <person name="Wei W."/>
            <person name="Gao Y.C."/>
            <person name="Liu J.Z."/>
            <person name="Shao H.Z."/>
            <person name="Wang X."/>
            <person name="Wang C.C."/>
            <person name="Yang T.C."/>
            <person name="Huo Q.B."/>
            <person name="Li W."/>
            <person name="Chen H.Y."/>
            <person name="Chen S.E."/>
            <person name="Zhou L.G."/>
            <person name="Ni X.B."/>
            <person name="Tian J.H."/>
            <person name="Sheng Y."/>
            <person name="Liu T."/>
            <person name="Pan Y.S."/>
            <person name="Xia L.Y."/>
            <person name="Li J."/>
            <person name="Zhao F."/>
            <person name="Cao W.C."/>
        </authorList>
    </citation>
    <scope>NUCLEOTIDE SEQUENCE [LARGE SCALE GENOMIC DNA]</scope>
    <source>
        <strain evidence="2">HaeL-2018</strain>
    </source>
</reference>
<dbReference type="EMBL" id="JABSTR010000004">
    <property type="protein sequence ID" value="KAH9368307.1"/>
    <property type="molecule type" value="Genomic_DNA"/>
</dbReference>
<dbReference type="VEuPathDB" id="VectorBase:HLOH_044590"/>
<comment type="caution">
    <text evidence="2">The sequence shown here is derived from an EMBL/GenBank/DDBJ whole genome shotgun (WGS) entry which is preliminary data.</text>
</comment>